<name>A0A814S1C3_9BILA</name>
<dbReference type="PROSITE" id="PS50294">
    <property type="entry name" value="WD_REPEATS_REGION"/>
    <property type="match status" value="3"/>
</dbReference>
<evidence type="ECO:0008006" key="10">
    <source>
        <dbReference type="Google" id="ProtNLM"/>
    </source>
</evidence>
<reference evidence="6" key="1">
    <citation type="submission" date="2021-02" db="EMBL/GenBank/DDBJ databases">
        <authorList>
            <person name="Nowell W R."/>
        </authorList>
    </citation>
    <scope>NUCLEOTIDE SEQUENCE</scope>
</reference>
<evidence type="ECO:0000313" key="9">
    <source>
        <dbReference type="Proteomes" id="UP000663829"/>
    </source>
</evidence>
<evidence type="ECO:0000256" key="4">
    <source>
        <dbReference type="SAM" id="MobiDB-lite"/>
    </source>
</evidence>
<keyword evidence="2" id="KW-0677">Repeat</keyword>
<dbReference type="InterPro" id="IPR019775">
    <property type="entry name" value="WD40_repeat_CS"/>
</dbReference>
<evidence type="ECO:0000256" key="1">
    <source>
        <dbReference type="ARBA" id="ARBA00022574"/>
    </source>
</evidence>
<evidence type="ECO:0000313" key="7">
    <source>
        <dbReference type="EMBL" id="CAF3515394.1"/>
    </source>
</evidence>
<dbReference type="EMBL" id="CAJOBC010006580">
    <property type="protein sequence ID" value="CAF3903823.1"/>
    <property type="molecule type" value="Genomic_DNA"/>
</dbReference>
<evidence type="ECO:0000313" key="5">
    <source>
        <dbReference type="EMBL" id="CAF0738343.1"/>
    </source>
</evidence>
<dbReference type="SMART" id="SM00320">
    <property type="entry name" value="WD40"/>
    <property type="match status" value="7"/>
</dbReference>
<dbReference type="InterPro" id="IPR001680">
    <property type="entry name" value="WD40_rpt"/>
</dbReference>
<feature type="repeat" description="WD" evidence="3">
    <location>
        <begin position="230"/>
        <end position="263"/>
    </location>
</feature>
<dbReference type="AlphaFoldDB" id="A0A814S1C3"/>
<dbReference type="Gene3D" id="2.130.10.10">
    <property type="entry name" value="YVTN repeat-like/Quinoprotein amine dehydrogenase"/>
    <property type="match status" value="3"/>
</dbReference>
<dbReference type="Proteomes" id="UP000682733">
    <property type="component" value="Unassembled WGS sequence"/>
</dbReference>
<feature type="repeat" description="WD" evidence="3">
    <location>
        <begin position="308"/>
        <end position="339"/>
    </location>
</feature>
<gene>
    <name evidence="6" type="ORF">GPM918_LOCUS20640</name>
    <name evidence="5" type="ORF">OVA965_LOCUS1281</name>
    <name evidence="8" type="ORF">SRO942_LOCUS20637</name>
    <name evidence="7" type="ORF">TMI583_LOCUS1282</name>
</gene>
<dbReference type="InterPro" id="IPR015943">
    <property type="entry name" value="WD40/YVTN_repeat-like_dom_sf"/>
</dbReference>
<dbReference type="PANTHER" id="PTHR14604:SF4">
    <property type="entry name" value="F-BOX DOMAIN-CONTAINING PROTEIN"/>
    <property type="match status" value="1"/>
</dbReference>
<feature type="repeat" description="WD" evidence="3">
    <location>
        <begin position="20"/>
        <end position="55"/>
    </location>
</feature>
<dbReference type="PANTHER" id="PTHR14604">
    <property type="entry name" value="WD40 REPEAT PF20"/>
    <property type="match status" value="1"/>
</dbReference>
<dbReference type="EMBL" id="CAJNOQ010006580">
    <property type="protein sequence ID" value="CAF1140122.1"/>
    <property type="molecule type" value="Genomic_DNA"/>
</dbReference>
<feature type="region of interest" description="Disordered" evidence="4">
    <location>
        <begin position="376"/>
        <end position="400"/>
    </location>
</feature>
<proteinExistence type="predicted"/>
<dbReference type="InterPro" id="IPR020472">
    <property type="entry name" value="WD40_PAC1"/>
</dbReference>
<evidence type="ECO:0000256" key="2">
    <source>
        <dbReference type="ARBA" id="ARBA00022737"/>
    </source>
</evidence>
<dbReference type="Proteomes" id="UP000677228">
    <property type="component" value="Unassembled WGS sequence"/>
</dbReference>
<feature type="repeat" description="WD" evidence="3">
    <location>
        <begin position="133"/>
        <end position="172"/>
    </location>
</feature>
<dbReference type="CDD" id="cd00200">
    <property type="entry name" value="WD40"/>
    <property type="match status" value="1"/>
</dbReference>
<dbReference type="InterPro" id="IPR050995">
    <property type="entry name" value="WD-F-box_domain-protein"/>
</dbReference>
<dbReference type="Proteomes" id="UP000681722">
    <property type="component" value="Unassembled WGS sequence"/>
</dbReference>
<dbReference type="OrthoDB" id="674604at2759"/>
<organism evidence="6 9">
    <name type="scientific">Didymodactylos carnosus</name>
    <dbReference type="NCBI Taxonomy" id="1234261"/>
    <lineage>
        <taxon>Eukaryota</taxon>
        <taxon>Metazoa</taxon>
        <taxon>Spiralia</taxon>
        <taxon>Gnathifera</taxon>
        <taxon>Rotifera</taxon>
        <taxon>Eurotatoria</taxon>
        <taxon>Bdelloidea</taxon>
        <taxon>Philodinida</taxon>
        <taxon>Philodinidae</taxon>
        <taxon>Didymodactylos</taxon>
    </lineage>
</organism>
<dbReference type="Proteomes" id="UP000663829">
    <property type="component" value="Unassembled WGS sequence"/>
</dbReference>
<evidence type="ECO:0000313" key="6">
    <source>
        <dbReference type="EMBL" id="CAF1140122.1"/>
    </source>
</evidence>
<protein>
    <recommendedName>
        <fullName evidence="10">WD repeat-containing protein 86</fullName>
    </recommendedName>
</protein>
<dbReference type="EMBL" id="CAJOBA010000229">
    <property type="protein sequence ID" value="CAF3515394.1"/>
    <property type="molecule type" value="Genomic_DNA"/>
</dbReference>
<dbReference type="PRINTS" id="PR00320">
    <property type="entry name" value="GPROTEINBRPT"/>
</dbReference>
<keyword evidence="9" id="KW-1185">Reference proteome</keyword>
<keyword evidence="1 3" id="KW-0853">WD repeat</keyword>
<dbReference type="SUPFAM" id="SSF50978">
    <property type="entry name" value="WD40 repeat-like"/>
    <property type="match status" value="1"/>
</dbReference>
<dbReference type="EMBL" id="CAJNOK010000229">
    <property type="protein sequence ID" value="CAF0738343.1"/>
    <property type="molecule type" value="Genomic_DNA"/>
</dbReference>
<comment type="caution">
    <text evidence="6">The sequence shown here is derived from an EMBL/GenBank/DDBJ whole genome shotgun (WGS) entry which is preliminary data.</text>
</comment>
<evidence type="ECO:0000256" key="3">
    <source>
        <dbReference type="PROSITE-ProRule" id="PRU00221"/>
    </source>
</evidence>
<dbReference type="Pfam" id="PF00400">
    <property type="entry name" value="WD40"/>
    <property type="match status" value="4"/>
</dbReference>
<evidence type="ECO:0000313" key="8">
    <source>
        <dbReference type="EMBL" id="CAF3903823.1"/>
    </source>
</evidence>
<accession>A0A814S1C3</accession>
<dbReference type="PROSITE" id="PS50082">
    <property type="entry name" value="WD_REPEATS_2"/>
    <property type="match status" value="4"/>
</dbReference>
<sequence length="400" mass="44810">MGSVISTRREKGKNYLLQTLDEHIAGINCMVLSDDGSVLCTGSDDYSIRLWSAKTDPVECIGFLTGHHDYVTHIIIEENILISASVTFRLKVIQKHPNSLYFELNSSPTHTLILADKTLRKWEMSSCQCLHVFAGHTSLISRVLCTGNFIFSTSYDRTMRCWDIDSGVCIRVFRGHKHGVSPIIFIPSVHDASDSLEELDMYAKDVIITGSQDATAKSWSFTSDECLKTFKGHTAGISCLAIDQQEKLLFTGAADNTIRCWNIFHAHELRIFEAHSASIISIVVIYTGCGDSLIRCFDARSGILKRVFKSHTLGVSAMRVTQERLFTASADGTLKIWDIADLQPGTIETTQLTRNTNARKLDSNLEINSLQERSLNNDKRSNVDSEVDERKFHDQTHDIV</sequence>
<dbReference type="InterPro" id="IPR036322">
    <property type="entry name" value="WD40_repeat_dom_sf"/>
</dbReference>
<dbReference type="PROSITE" id="PS00678">
    <property type="entry name" value="WD_REPEATS_1"/>
    <property type="match status" value="1"/>
</dbReference>